<sequence>MHSGDSAQHEPGGACRSMQSKKHEDLIDLDMAVPKTWYLLPL</sequence>
<reference evidence="3" key="1">
    <citation type="journal article" date="2005" name="Nature">
        <title>Sequencing of Aspergillus nidulans and comparative analysis with A. fumigatus and A. oryzae.</title>
        <authorList>
            <person name="Galagan J.E."/>
            <person name="Calvo S.E."/>
            <person name="Cuomo C."/>
            <person name="Ma L.J."/>
            <person name="Wortman J.R."/>
            <person name="Batzoglou S."/>
            <person name="Lee S.I."/>
            <person name="Basturkmen M."/>
            <person name="Spevak C.C."/>
            <person name="Clutterbuck J."/>
            <person name="Kapitonov V."/>
            <person name="Jurka J."/>
            <person name="Scazzocchio C."/>
            <person name="Farman M."/>
            <person name="Butler J."/>
            <person name="Purcell S."/>
            <person name="Harris S."/>
            <person name="Braus G.H."/>
            <person name="Draht O."/>
            <person name="Busch S."/>
            <person name="D'Enfert C."/>
            <person name="Bouchier C."/>
            <person name="Goldman G.H."/>
            <person name="Bell-Pedersen D."/>
            <person name="Griffiths-Jones S."/>
            <person name="Doonan J.H."/>
            <person name="Yu J."/>
            <person name="Vienken K."/>
            <person name="Pain A."/>
            <person name="Freitag M."/>
            <person name="Selker E.U."/>
            <person name="Archer D.B."/>
            <person name="Penalva M.A."/>
            <person name="Oakley B.R."/>
            <person name="Momany M."/>
            <person name="Tanaka T."/>
            <person name="Kumagai T."/>
            <person name="Asai K."/>
            <person name="Machida M."/>
            <person name="Nierman W.C."/>
            <person name="Denning D.W."/>
            <person name="Caddick M."/>
            <person name="Hynes M."/>
            <person name="Paoletti M."/>
            <person name="Fischer R."/>
            <person name="Miller B."/>
            <person name="Dyer P."/>
            <person name="Sachs M.S."/>
            <person name="Osmani S.A."/>
            <person name="Birren B.W."/>
        </authorList>
    </citation>
    <scope>NUCLEOTIDE SEQUENCE [LARGE SCALE GENOMIC DNA]</scope>
    <source>
        <strain evidence="3">FGSC A4 / ATCC 38163 / CBS 112.46 / NRRL 194 / M139</strain>
    </source>
</reference>
<dbReference type="InParanoid" id="C8V0I8"/>
<dbReference type="AlphaFoldDB" id="C8V0I8"/>
<protein>
    <submittedName>
        <fullName evidence="2">Uncharacterized protein</fullName>
    </submittedName>
</protein>
<evidence type="ECO:0000313" key="3">
    <source>
        <dbReference type="Proteomes" id="UP000000560"/>
    </source>
</evidence>
<dbReference type="KEGG" id="ani:ANIA_11520"/>
<reference evidence="3" key="2">
    <citation type="journal article" date="2009" name="Fungal Genet. Biol.">
        <title>The 2008 update of the Aspergillus nidulans genome annotation: a community effort.</title>
        <authorList>
            <person name="Wortman J.R."/>
            <person name="Gilsenan J.M."/>
            <person name="Joardar V."/>
            <person name="Deegan J."/>
            <person name="Clutterbuck J."/>
            <person name="Andersen M.R."/>
            <person name="Archer D."/>
            <person name="Bencina M."/>
            <person name="Braus G."/>
            <person name="Coutinho P."/>
            <person name="von Dohren H."/>
            <person name="Doonan J."/>
            <person name="Driessen A.J."/>
            <person name="Durek P."/>
            <person name="Espeso E."/>
            <person name="Fekete E."/>
            <person name="Flipphi M."/>
            <person name="Estrada C.G."/>
            <person name="Geysens S."/>
            <person name="Goldman G."/>
            <person name="de Groot P.W."/>
            <person name="Hansen K."/>
            <person name="Harris S.D."/>
            <person name="Heinekamp T."/>
            <person name="Helmstaedt K."/>
            <person name="Henrissat B."/>
            <person name="Hofmann G."/>
            <person name="Homan T."/>
            <person name="Horio T."/>
            <person name="Horiuchi H."/>
            <person name="James S."/>
            <person name="Jones M."/>
            <person name="Karaffa L."/>
            <person name="Karanyi Z."/>
            <person name="Kato M."/>
            <person name="Keller N."/>
            <person name="Kelly D.E."/>
            <person name="Kiel J.A."/>
            <person name="Kim J.M."/>
            <person name="van der Klei I.J."/>
            <person name="Klis F.M."/>
            <person name="Kovalchuk A."/>
            <person name="Krasevec N."/>
            <person name="Kubicek C.P."/>
            <person name="Liu B."/>
            <person name="Maccabe A."/>
            <person name="Meyer V."/>
            <person name="Mirabito P."/>
            <person name="Miskei M."/>
            <person name="Mos M."/>
            <person name="Mullins J."/>
            <person name="Nelson D.R."/>
            <person name="Nielsen J."/>
            <person name="Oakley B.R."/>
            <person name="Osmani S.A."/>
            <person name="Pakula T."/>
            <person name="Paszewski A."/>
            <person name="Paulsen I."/>
            <person name="Pilsyk S."/>
            <person name="Pocsi I."/>
            <person name="Punt P.J."/>
            <person name="Ram A.F."/>
            <person name="Ren Q."/>
            <person name="Robellet X."/>
            <person name="Robson G."/>
            <person name="Seiboth B."/>
            <person name="van Solingen P."/>
            <person name="Specht T."/>
            <person name="Sun J."/>
            <person name="Taheri-Talesh N."/>
            <person name="Takeshita N."/>
            <person name="Ussery D."/>
            <person name="vanKuyk P.A."/>
            <person name="Visser H."/>
            <person name="van de Vondervoort P.J."/>
            <person name="de Vries R.P."/>
            <person name="Walton J."/>
            <person name="Xiang X."/>
            <person name="Xiong Y."/>
            <person name="Zeng A.P."/>
            <person name="Brandt B.W."/>
            <person name="Cornell M.J."/>
            <person name="van den Hondel C.A."/>
            <person name="Visser J."/>
            <person name="Oliver S.G."/>
            <person name="Turner G."/>
        </authorList>
    </citation>
    <scope>GENOME REANNOTATION</scope>
    <source>
        <strain evidence="3">FGSC A4 / ATCC 38163 / CBS 112.46 / NRRL 194 / M139</strain>
    </source>
</reference>
<keyword evidence="3" id="KW-1185">Reference proteome</keyword>
<evidence type="ECO:0000313" key="2">
    <source>
        <dbReference type="EMBL" id="CBF70880.1"/>
    </source>
</evidence>
<organism evidence="2 3">
    <name type="scientific">Emericella nidulans (strain FGSC A4 / ATCC 38163 / CBS 112.46 / NRRL 194 / M139)</name>
    <name type="common">Aspergillus nidulans</name>
    <dbReference type="NCBI Taxonomy" id="227321"/>
    <lineage>
        <taxon>Eukaryota</taxon>
        <taxon>Fungi</taxon>
        <taxon>Dikarya</taxon>
        <taxon>Ascomycota</taxon>
        <taxon>Pezizomycotina</taxon>
        <taxon>Eurotiomycetes</taxon>
        <taxon>Eurotiomycetidae</taxon>
        <taxon>Eurotiales</taxon>
        <taxon>Aspergillaceae</taxon>
        <taxon>Aspergillus</taxon>
        <taxon>Aspergillus subgen. Nidulantes</taxon>
    </lineage>
</organism>
<dbReference type="HOGENOM" id="CLU_3260529_0_0_1"/>
<gene>
    <name evidence="2" type="ORF">ANIA_11520</name>
</gene>
<dbReference type="RefSeq" id="XP_050467112.1">
    <property type="nucleotide sequence ID" value="XM_050612935.1"/>
</dbReference>
<proteinExistence type="predicted"/>
<dbReference type="Proteomes" id="UP000000560">
    <property type="component" value="Chromosome I"/>
</dbReference>
<feature type="region of interest" description="Disordered" evidence="1">
    <location>
        <begin position="1"/>
        <end position="21"/>
    </location>
</feature>
<name>C8V0I8_EMENI</name>
<evidence type="ECO:0000256" key="1">
    <source>
        <dbReference type="SAM" id="MobiDB-lite"/>
    </source>
</evidence>
<accession>C8V0I8</accession>
<dbReference type="EMBL" id="BN001301">
    <property type="protein sequence ID" value="CBF70880.1"/>
    <property type="molecule type" value="Genomic_DNA"/>
</dbReference>
<dbReference type="GeneID" id="74897094"/>